<dbReference type="Pfam" id="PF13715">
    <property type="entry name" value="CarbopepD_reg_2"/>
    <property type="match status" value="1"/>
</dbReference>
<keyword evidence="8" id="KW-0732">Signal</keyword>
<dbReference type="InterPro" id="IPR023996">
    <property type="entry name" value="TonB-dep_OMP_SusC/RagA"/>
</dbReference>
<accession>A0A4Q7MQW9</accession>
<evidence type="ECO:0000256" key="1">
    <source>
        <dbReference type="ARBA" id="ARBA00004571"/>
    </source>
</evidence>
<dbReference type="InterPro" id="IPR036942">
    <property type="entry name" value="Beta-barrel_TonB_sf"/>
</dbReference>
<dbReference type="Gene3D" id="2.40.170.20">
    <property type="entry name" value="TonB-dependent receptor, beta-barrel domain"/>
    <property type="match status" value="1"/>
</dbReference>
<dbReference type="RefSeq" id="WP_130543576.1">
    <property type="nucleotide sequence ID" value="NZ_CP042431.1"/>
</dbReference>
<reference evidence="10 11" key="1">
    <citation type="submission" date="2019-02" db="EMBL/GenBank/DDBJ databases">
        <title>Genomic Encyclopedia of Type Strains, Phase IV (KMG-IV): sequencing the most valuable type-strain genomes for metagenomic binning, comparative biology and taxonomic classification.</title>
        <authorList>
            <person name="Goeker M."/>
        </authorList>
    </citation>
    <scope>NUCLEOTIDE SEQUENCE [LARGE SCALE GENOMIC DNA]</scope>
    <source>
        <strain evidence="10 11">DSM 18116</strain>
    </source>
</reference>
<protein>
    <submittedName>
        <fullName evidence="10">TonB-linked SusC/RagA family outer membrane protein</fullName>
    </submittedName>
</protein>
<proteinExistence type="inferred from homology"/>
<dbReference type="EMBL" id="SGXA01000003">
    <property type="protein sequence ID" value="RZS69222.1"/>
    <property type="molecule type" value="Genomic_DNA"/>
</dbReference>
<keyword evidence="3 7" id="KW-1134">Transmembrane beta strand</keyword>
<evidence type="ECO:0000256" key="7">
    <source>
        <dbReference type="PROSITE-ProRule" id="PRU01360"/>
    </source>
</evidence>
<feature type="domain" description="TonB-dependent receptor plug" evidence="9">
    <location>
        <begin position="115"/>
        <end position="222"/>
    </location>
</feature>
<feature type="chain" id="PRO_5020396552" evidence="8">
    <location>
        <begin position="21"/>
        <end position="1006"/>
    </location>
</feature>
<dbReference type="InterPro" id="IPR008969">
    <property type="entry name" value="CarboxyPept-like_regulatory"/>
</dbReference>
<keyword evidence="5 7" id="KW-0472">Membrane</keyword>
<dbReference type="NCBIfam" id="TIGR04057">
    <property type="entry name" value="SusC_RagA_signa"/>
    <property type="match status" value="1"/>
</dbReference>
<dbReference type="SUPFAM" id="SSF49464">
    <property type="entry name" value="Carboxypeptidase regulatory domain-like"/>
    <property type="match status" value="1"/>
</dbReference>
<keyword evidence="6 7" id="KW-0998">Cell outer membrane</keyword>
<dbReference type="NCBIfam" id="TIGR04056">
    <property type="entry name" value="OMP_RagA_SusC"/>
    <property type="match status" value="1"/>
</dbReference>
<dbReference type="InterPro" id="IPR039426">
    <property type="entry name" value="TonB-dep_rcpt-like"/>
</dbReference>
<dbReference type="PROSITE" id="PS52016">
    <property type="entry name" value="TONB_DEPENDENT_REC_3"/>
    <property type="match status" value="1"/>
</dbReference>
<name>A0A4Q7MQW9_9BACT</name>
<comment type="similarity">
    <text evidence="7">Belongs to the TonB-dependent receptor family.</text>
</comment>
<keyword evidence="2 7" id="KW-0813">Transport</keyword>
<dbReference type="OrthoDB" id="9768177at2"/>
<dbReference type="Proteomes" id="UP000293874">
    <property type="component" value="Unassembled WGS sequence"/>
</dbReference>
<dbReference type="GO" id="GO:0009279">
    <property type="term" value="C:cell outer membrane"/>
    <property type="evidence" value="ECO:0007669"/>
    <property type="project" value="UniProtKB-SubCell"/>
</dbReference>
<evidence type="ECO:0000313" key="10">
    <source>
        <dbReference type="EMBL" id="RZS69222.1"/>
    </source>
</evidence>
<dbReference type="AlphaFoldDB" id="A0A4Q7MQW9"/>
<organism evidence="10 11">
    <name type="scientific">Pseudobacter ginsenosidimutans</name>
    <dbReference type="NCBI Taxonomy" id="661488"/>
    <lineage>
        <taxon>Bacteria</taxon>
        <taxon>Pseudomonadati</taxon>
        <taxon>Bacteroidota</taxon>
        <taxon>Chitinophagia</taxon>
        <taxon>Chitinophagales</taxon>
        <taxon>Chitinophagaceae</taxon>
        <taxon>Pseudobacter</taxon>
    </lineage>
</organism>
<dbReference type="Pfam" id="PF07715">
    <property type="entry name" value="Plug"/>
    <property type="match status" value="1"/>
</dbReference>
<dbReference type="Gene3D" id="2.170.130.10">
    <property type="entry name" value="TonB-dependent receptor, plug domain"/>
    <property type="match status" value="1"/>
</dbReference>
<evidence type="ECO:0000256" key="6">
    <source>
        <dbReference type="ARBA" id="ARBA00023237"/>
    </source>
</evidence>
<dbReference type="Gene3D" id="2.60.40.1120">
    <property type="entry name" value="Carboxypeptidase-like, regulatory domain"/>
    <property type="match status" value="1"/>
</dbReference>
<evidence type="ECO:0000313" key="11">
    <source>
        <dbReference type="Proteomes" id="UP000293874"/>
    </source>
</evidence>
<comment type="subcellular location">
    <subcellularLocation>
        <location evidence="1 7">Cell outer membrane</location>
        <topology evidence="1 7">Multi-pass membrane protein</topology>
    </subcellularLocation>
</comment>
<dbReference type="InterPro" id="IPR012910">
    <property type="entry name" value="Plug_dom"/>
</dbReference>
<comment type="caution">
    <text evidence="10">The sequence shown here is derived from an EMBL/GenBank/DDBJ whole genome shotgun (WGS) entry which is preliminary data.</text>
</comment>
<evidence type="ECO:0000256" key="5">
    <source>
        <dbReference type="ARBA" id="ARBA00023136"/>
    </source>
</evidence>
<keyword evidence="11" id="KW-1185">Reference proteome</keyword>
<dbReference type="SUPFAM" id="SSF56935">
    <property type="entry name" value="Porins"/>
    <property type="match status" value="1"/>
</dbReference>
<sequence>MPRLTLLLLLFTTTMAGLQAQTRILRGKVSDAETRSPLANVSVSATGDASPKVTAADGSFSMNVKGKLILIVSHVGYKTQTINVPEADTSIQIQLHPEAADLTDVVVIGYGKQQKKDITSAISSISGKEMKELPVTNLNAALQSRIPGMQVVSTGNQPGAGTNVRIRGINAITQGTGPIYVVDGVIVSYDIREINPNDVESIDVLKDASAAAIYGSRASEGVVIITTKKANSGKTSVNYDAYFGLQKMAKAYDFVDNINDYVNLRRAGLSDEDPVAWPNNSNLDTILFSGDERANMAAGRWTDWVGAVTQTAPQMSHTLSISNGFGKNKFYLSGNYLNQDGIIKGSNFIRYSLKANMESEVSSKLKIGINSNFSHIKNDVVSNEVFYNAITISPLMSIYDSSGKPSANFDPTVPNNGRLLFNNPVTLTQNPQENTDDRYLGNLFGEYKIIPNLIFRSSFGLDVYKNQRFEYYPRTTSAGFEKKGVAKIQNFGWRDFLWENTLAYAWSPSKEHQFDFLAGATYQRRRQEWNYEEASNFPTDDLRYKKMDLAGSRDLIQSDFFSWSVSSLFGRVIYKFKNRYIINGALRRDGSSRFGSDNRYGYFPSVSAAWRIIDEPFIGLKAQSFLNDAKFRVGYGIVGNQEIPIDAVYTAMIPGAYPYNGSAVSPGFQLKTDNMGNQALKWEEQRQFNAGFDLAVFNNFVRLTFDYYTKNIHDLLLRNPLAPSQGFDNKWINVSEMNTRGIDIGLKLNLIRTNNFDWQMDINWSKFRTKIVKLLPGVDSLSPWLKVGEAPNSLIVDYVYDGLYQKGDDFSLNPDARPGDIRVKDIDGSGKINQYDRTIVGRTVPKGWGGIWSYWRYKQWSMTVFANYTYGHDISNKAYQDYLYYSSKTNARTLKEGLNYWREDNTQTDVPRPNQFGRSLRALEAGTSSFIVQKGDFIRIRNITLAYNVPGSLLNKIKANSLRVYVQAVEPFLFTSYKGIDPEISVGQYDTYPRYRTFLFGLQLSF</sequence>
<evidence type="ECO:0000256" key="8">
    <source>
        <dbReference type="SAM" id="SignalP"/>
    </source>
</evidence>
<dbReference type="InterPro" id="IPR023997">
    <property type="entry name" value="TonB-dep_OMP_SusC/RagA_CS"/>
</dbReference>
<dbReference type="InterPro" id="IPR037066">
    <property type="entry name" value="Plug_dom_sf"/>
</dbReference>
<evidence type="ECO:0000256" key="4">
    <source>
        <dbReference type="ARBA" id="ARBA00022692"/>
    </source>
</evidence>
<keyword evidence="4 7" id="KW-0812">Transmembrane</keyword>
<feature type="signal peptide" evidence="8">
    <location>
        <begin position="1"/>
        <end position="20"/>
    </location>
</feature>
<evidence type="ECO:0000259" key="9">
    <source>
        <dbReference type="Pfam" id="PF07715"/>
    </source>
</evidence>
<evidence type="ECO:0000256" key="2">
    <source>
        <dbReference type="ARBA" id="ARBA00022448"/>
    </source>
</evidence>
<evidence type="ECO:0000256" key="3">
    <source>
        <dbReference type="ARBA" id="ARBA00022452"/>
    </source>
</evidence>
<gene>
    <name evidence="10" type="ORF">EV199_5056</name>
</gene>